<comment type="caution">
    <text evidence="1">The sequence shown here is derived from an EMBL/GenBank/DDBJ whole genome shotgun (WGS) entry which is preliminary data.</text>
</comment>
<protein>
    <recommendedName>
        <fullName evidence="3">YtxH domain-containing protein</fullName>
    </recommendedName>
</protein>
<proteinExistence type="predicted"/>
<organism evidence="1 2">
    <name type="scientific">Paenisporosarcina macmurdoensis</name>
    <dbReference type="NCBI Taxonomy" id="212659"/>
    <lineage>
        <taxon>Bacteria</taxon>
        <taxon>Bacillati</taxon>
        <taxon>Bacillota</taxon>
        <taxon>Bacilli</taxon>
        <taxon>Bacillales</taxon>
        <taxon>Caryophanaceae</taxon>
        <taxon>Paenisporosarcina</taxon>
    </lineage>
</organism>
<dbReference type="Proteomes" id="UP001596170">
    <property type="component" value="Unassembled WGS sequence"/>
</dbReference>
<sequence length="59" mass="6483">MKRNTLAMAALGLGAAFLMRNKDSRDKLKGQVNEFTKSTDGKGLLDQVLNTVDKKKTTL</sequence>
<evidence type="ECO:0000313" key="1">
    <source>
        <dbReference type="EMBL" id="MFC6040860.1"/>
    </source>
</evidence>
<evidence type="ECO:0008006" key="3">
    <source>
        <dbReference type="Google" id="ProtNLM"/>
    </source>
</evidence>
<accession>A0ABW1LBE9</accession>
<gene>
    <name evidence="1" type="ORF">ACFPYN_15645</name>
</gene>
<keyword evidence="2" id="KW-1185">Reference proteome</keyword>
<reference evidence="2" key="1">
    <citation type="journal article" date="2019" name="Int. J. Syst. Evol. Microbiol.">
        <title>The Global Catalogue of Microorganisms (GCM) 10K type strain sequencing project: providing services to taxonomists for standard genome sequencing and annotation.</title>
        <authorList>
            <consortium name="The Broad Institute Genomics Platform"/>
            <consortium name="The Broad Institute Genome Sequencing Center for Infectious Disease"/>
            <person name="Wu L."/>
            <person name="Ma J."/>
        </authorList>
    </citation>
    <scope>NUCLEOTIDE SEQUENCE [LARGE SCALE GENOMIC DNA]</scope>
    <source>
        <strain evidence="2">CCUG 54527</strain>
    </source>
</reference>
<dbReference type="EMBL" id="JBHSRI010000025">
    <property type="protein sequence ID" value="MFC6040860.1"/>
    <property type="molecule type" value="Genomic_DNA"/>
</dbReference>
<dbReference type="RefSeq" id="WP_377735435.1">
    <property type="nucleotide sequence ID" value="NZ_JBHSRI010000025.1"/>
</dbReference>
<evidence type="ECO:0000313" key="2">
    <source>
        <dbReference type="Proteomes" id="UP001596170"/>
    </source>
</evidence>
<name>A0ABW1LBE9_9BACL</name>